<comment type="caution">
    <text evidence="3">The sequence shown here is derived from an EMBL/GenBank/DDBJ whole genome shotgun (WGS) entry which is preliminary data.</text>
</comment>
<keyword evidence="1" id="KW-0812">Transmembrane</keyword>
<gene>
    <name evidence="3" type="ORF">GSB_153053</name>
</gene>
<reference evidence="4" key="1">
    <citation type="submission" date="2012-02" db="EMBL/GenBank/DDBJ databases">
        <title>Genome sequencing of Giardia lamblia Genotypes A2 and B isolates (DH and GS) and comparative analysis with the genomes of Genotypes A1 and E (WB and Pig).</title>
        <authorList>
            <person name="Adam R."/>
            <person name="Dahlstrom E."/>
            <person name="Martens C."/>
            <person name="Bruno D."/>
            <person name="Barbian K."/>
            <person name="Porcella S.F."/>
            <person name="Nash T."/>
        </authorList>
    </citation>
    <scope>NUCLEOTIDE SEQUENCE</scope>
    <source>
        <strain evidence="4">GS</strain>
    </source>
</reference>
<dbReference type="InterPro" id="IPR005127">
    <property type="entry name" value="Giardia_VSP"/>
</dbReference>
<evidence type="ECO:0000256" key="2">
    <source>
        <dbReference type="SAM" id="SignalP"/>
    </source>
</evidence>
<accession>V6TX50</accession>
<feature type="transmembrane region" description="Helical" evidence="1">
    <location>
        <begin position="129"/>
        <end position="153"/>
    </location>
</feature>
<dbReference type="Proteomes" id="UP000018040">
    <property type="component" value="Unassembled WGS sequence"/>
</dbReference>
<dbReference type="VEuPathDB" id="GiardiaDB:DHA2_152391"/>
<dbReference type="OrthoDB" id="10045365at2759"/>
<evidence type="ECO:0000313" key="3">
    <source>
        <dbReference type="EMBL" id="ESU42947.1"/>
    </source>
</evidence>
<feature type="chain" id="PRO_5004753754" evidence="2">
    <location>
        <begin position="40"/>
        <end position="158"/>
    </location>
</feature>
<protein>
    <submittedName>
        <fullName evidence="3">Permease</fullName>
    </submittedName>
</protein>
<evidence type="ECO:0000313" key="4">
    <source>
        <dbReference type="Proteomes" id="UP000018040"/>
    </source>
</evidence>
<feature type="signal peptide" evidence="2">
    <location>
        <begin position="1"/>
        <end position="39"/>
    </location>
</feature>
<organism evidence="3 4">
    <name type="scientific">Giardia intestinalis</name>
    <name type="common">Giardia lamblia</name>
    <dbReference type="NCBI Taxonomy" id="5741"/>
    <lineage>
        <taxon>Eukaryota</taxon>
        <taxon>Metamonada</taxon>
        <taxon>Diplomonadida</taxon>
        <taxon>Hexamitidae</taxon>
        <taxon>Giardiinae</taxon>
        <taxon>Giardia</taxon>
    </lineage>
</organism>
<keyword evidence="1" id="KW-0472">Membrane</keyword>
<dbReference type="VEuPathDB" id="GiardiaDB:GL50803_0015400"/>
<dbReference type="EMBL" id="AHHH01000064">
    <property type="protein sequence ID" value="ESU42947.1"/>
    <property type="molecule type" value="Genomic_DNA"/>
</dbReference>
<keyword evidence="2" id="KW-0732">Signal</keyword>
<dbReference type="VEuPathDB" id="GiardiaDB:QR46_4860"/>
<dbReference type="InterPro" id="IPR052798">
    <property type="entry name" value="Giardia_VSA"/>
</dbReference>
<name>V6TX50_GIAIN</name>
<dbReference type="Pfam" id="PF03302">
    <property type="entry name" value="VSP"/>
    <property type="match status" value="1"/>
</dbReference>
<keyword evidence="1" id="KW-1133">Transmembrane helix</keyword>
<evidence type="ECO:0000256" key="1">
    <source>
        <dbReference type="SAM" id="Phobius"/>
    </source>
</evidence>
<dbReference type="PANTHER" id="PTHR23275:SF100">
    <property type="entry name" value="EGF-LIKE DOMAIN-CONTAINING PROTEIN"/>
    <property type="match status" value="1"/>
</dbReference>
<dbReference type="PANTHER" id="PTHR23275">
    <property type="entry name" value="CABRIOLET.-RELATED"/>
    <property type="match status" value="1"/>
</dbReference>
<dbReference type="AlphaFoldDB" id="V6TX50"/>
<sequence>MQIGLKLQLQSRRMAARRRFRAVMLIAFLLICAVIRADCAEALTNAGCKTCTGSGNTQTCLTCKDSAHFIQLDKKGCTSSCTGDGVIGDSAVTPKVCKCDSTNGYTLQSDGTCKKQSDNTNRSSLSTGAIAGISVAAVVVVGGLVGFLCWWFICRGKA</sequence>
<proteinExistence type="predicted"/>
<reference evidence="3 4" key="2">
    <citation type="journal article" date="2013" name="Genome Biol. Evol.">
        <title>Genome sequencing of Giardia lamblia genotypes A2 and B isolates (DH and GS) and comparative analysis with the genomes of genotypes A1 and E (WB and Pig).</title>
        <authorList>
            <person name="Adam R.D."/>
            <person name="Dahlstrom E.W."/>
            <person name="Martens C.A."/>
            <person name="Bruno D.P."/>
            <person name="Barbian K.D."/>
            <person name="Ricklefs S.M."/>
            <person name="Hernandez M.M."/>
            <person name="Narla N.P."/>
            <person name="Patel R.B."/>
            <person name="Porcella S.F."/>
            <person name="Nash T.E."/>
        </authorList>
    </citation>
    <scope>NUCLEOTIDE SEQUENCE [LARGE SCALE GENOMIC DNA]</scope>
    <source>
        <strain evidence="3 4">GS</strain>
    </source>
</reference>